<proteinExistence type="predicted"/>
<reference evidence="2 3" key="1">
    <citation type="submission" date="2024-01" db="EMBL/GenBank/DDBJ databases">
        <authorList>
            <person name="Waweru B."/>
        </authorList>
    </citation>
    <scope>NUCLEOTIDE SEQUENCE [LARGE SCALE GENOMIC DNA]</scope>
</reference>
<gene>
    <name evidence="2" type="ORF">DCAF_LOCUS24930</name>
</gene>
<dbReference type="EMBL" id="CAWUPB010001194">
    <property type="protein sequence ID" value="CAK7353832.1"/>
    <property type="molecule type" value="Genomic_DNA"/>
</dbReference>
<accession>A0AAV1SQA4</accession>
<name>A0AAV1SQA4_9ROSI</name>
<sequence>MAYEAPKKILGHACNAYIFRSAQTSLNAIPKYETNPRSEDAMSQQLGASGKVFKR</sequence>
<dbReference type="Proteomes" id="UP001314170">
    <property type="component" value="Unassembled WGS sequence"/>
</dbReference>
<comment type="caution">
    <text evidence="2">The sequence shown here is derived from an EMBL/GenBank/DDBJ whole genome shotgun (WGS) entry which is preliminary data.</text>
</comment>
<evidence type="ECO:0000256" key="1">
    <source>
        <dbReference type="SAM" id="MobiDB-lite"/>
    </source>
</evidence>
<organism evidence="2 3">
    <name type="scientific">Dovyalis caffra</name>
    <dbReference type="NCBI Taxonomy" id="77055"/>
    <lineage>
        <taxon>Eukaryota</taxon>
        <taxon>Viridiplantae</taxon>
        <taxon>Streptophyta</taxon>
        <taxon>Embryophyta</taxon>
        <taxon>Tracheophyta</taxon>
        <taxon>Spermatophyta</taxon>
        <taxon>Magnoliopsida</taxon>
        <taxon>eudicotyledons</taxon>
        <taxon>Gunneridae</taxon>
        <taxon>Pentapetalae</taxon>
        <taxon>rosids</taxon>
        <taxon>fabids</taxon>
        <taxon>Malpighiales</taxon>
        <taxon>Salicaceae</taxon>
        <taxon>Flacourtieae</taxon>
        <taxon>Dovyalis</taxon>
    </lineage>
</organism>
<evidence type="ECO:0000313" key="2">
    <source>
        <dbReference type="EMBL" id="CAK7353832.1"/>
    </source>
</evidence>
<dbReference type="AlphaFoldDB" id="A0AAV1SQA4"/>
<keyword evidence="3" id="KW-1185">Reference proteome</keyword>
<evidence type="ECO:0000313" key="3">
    <source>
        <dbReference type="Proteomes" id="UP001314170"/>
    </source>
</evidence>
<protein>
    <submittedName>
        <fullName evidence="2">Uncharacterized protein</fullName>
    </submittedName>
</protein>
<feature type="region of interest" description="Disordered" evidence="1">
    <location>
        <begin position="33"/>
        <end position="55"/>
    </location>
</feature>